<keyword evidence="4" id="KW-1185">Reference proteome</keyword>
<accession>T0S6C3</accession>
<dbReference type="eggNOG" id="ENOG502QSF3">
    <property type="taxonomic scope" value="Eukaryota"/>
</dbReference>
<proteinExistence type="predicted"/>
<reference evidence="3 4" key="1">
    <citation type="submission" date="2012-04" db="EMBL/GenBank/DDBJ databases">
        <title>The Genome Sequence of Saprolegnia declina VS20.</title>
        <authorList>
            <consortium name="The Broad Institute Genome Sequencing Platform"/>
            <person name="Russ C."/>
            <person name="Nusbaum C."/>
            <person name="Tyler B."/>
            <person name="van West P."/>
            <person name="Dieguez-Uribeondo J."/>
            <person name="de Bruijn I."/>
            <person name="Tripathy S."/>
            <person name="Jiang R."/>
            <person name="Young S.K."/>
            <person name="Zeng Q."/>
            <person name="Gargeya S."/>
            <person name="Fitzgerald M."/>
            <person name="Haas B."/>
            <person name="Abouelleil A."/>
            <person name="Alvarado L."/>
            <person name="Arachchi H.M."/>
            <person name="Berlin A."/>
            <person name="Chapman S.B."/>
            <person name="Goldberg J."/>
            <person name="Griggs A."/>
            <person name="Gujja S."/>
            <person name="Hansen M."/>
            <person name="Howarth C."/>
            <person name="Imamovic A."/>
            <person name="Larimer J."/>
            <person name="McCowen C."/>
            <person name="Montmayeur A."/>
            <person name="Murphy C."/>
            <person name="Neiman D."/>
            <person name="Pearson M."/>
            <person name="Priest M."/>
            <person name="Roberts A."/>
            <person name="Saif S."/>
            <person name="Shea T."/>
            <person name="Sisk P."/>
            <person name="Sykes S."/>
            <person name="Wortman J."/>
            <person name="Nusbaum C."/>
            <person name="Birren B."/>
        </authorList>
    </citation>
    <scope>NUCLEOTIDE SEQUENCE [LARGE SCALE GENOMIC DNA]</scope>
    <source>
        <strain evidence="3 4">VS20</strain>
    </source>
</reference>
<feature type="domain" description="IQCH-like ATP-grasp" evidence="2">
    <location>
        <begin position="654"/>
        <end position="922"/>
    </location>
</feature>
<evidence type="ECO:0000256" key="1">
    <source>
        <dbReference type="SAM" id="MobiDB-lite"/>
    </source>
</evidence>
<dbReference type="InterPro" id="IPR038752">
    <property type="entry name" value="IQCH"/>
</dbReference>
<name>T0S6C3_SAPDV</name>
<dbReference type="InterPro" id="IPR000048">
    <property type="entry name" value="IQ_motif_EF-hand-BS"/>
</dbReference>
<dbReference type="OMA" id="MHEFIIR"/>
<dbReference type="Gene3D" id="1.20.5.190">
    <property type="match status" value="1"/>
</dbReference>
<organism evidence="3 4">
    <name type="scientific">Saprolegnia diclina (strain VS20)</name>
    <dbReference type="NCBI Taxonomy" id="1156394"/>
    <lineage>
        <taxon>Eukaryota</taxon>
        <taxon>Sar</taxon>
        <taxon>Stramenopiles</taxon>
        <taxon>Oomycota</taxon>
        <taxon>Saprolegniomycetes</taxon>
        <taxon>Saprolegniales</taxon>
        <taxon>Saprolegniaceae</taxon>
        <taxon>Saprolegnia</taxon>
    </lineage>
</organism>
<dbReference type="Pfam" id="PF24923">
    <property type="entry name" value="ATP-grasp_IQCH"/>
    <property type="match status" value="1"/>
</dbReference>
<dbReference type="PANTHER" id="PTHR14465">
    <property type="entry name" value="IQ DOMAIN-CONTAINING PROTEIN H"/>
    <property type="match status" value="1"/>
</dbReference>
<dbReference type="AlphaFoldDB" id="T0S6C3"/>
<dbReference type="STRING" id="1156394.T0S6C3"/>
<protein>
    <recommendedName>
        <fullName evidence="2">IQCH-like ATP-grasp domain-containing protein</fullName>
    </recommendedName>
</protein>
<dbReference type="EMBL" id="JH767135">
    <property type="protein sequence ID" value="EQC40688.1"/>
    <property type="molecule type" value="Genomic_DNA"/>
</dbReference>
<dbReference type="InParanoid" id="T0S6C3"/>
<dbReference type="PROSITE" id="PS50096">
    <property type="entry name" value="IQ"/>
    <property type="match status" value="1"/>
</dbReference>
<dbReference type="GeneID" id="19942491"/>
<sequence>MDRLAQQYHVEDVGRILLQAQDELRNMREQVLTSNNIDIDALQAILERAELDLRSKAEIVLNGVVNNTMKTLPVIEAPGGGQPSVSKFSSKLAKQRELADAMARDGSLDDHRTRSSPVERLRQQLGQPVVPVERDRPPGKRPIGRTMQVGRLIKKKVTGPQRLLPKVNRIDPLAPVPDLEDDDAKRGVLNLVNRGFIPTSADLSLAFTHGDGIIQNSKLRLYDRSEQPVKSQPYMNSSSFNVASLKLDLAPPPTEPDPTPLTRLAVARNKKSAVATVQLTFPGAKDEGDVVPVEDPTTDDGPIEPTDTIDELRNNVEKIRGYNDLLDTYSLHQFIIRKGQTLAETPEFISFKRITEDLWGSVSMAIRELETLLINYSVPLAYIDGQKLLKIAAMDAVSRSKSELLTCVLNVDEVTTFMARPGQRFKGEDSRHAAAILLQSVYRMHLTRRRLRQHHGHSYASHIQRVYRTYKSVKEIQVKLRLAREADARTWETQMTAFHANWDKIKMQRRVVVHVPSFSAEERTRLNMDNFAIRQNLQMARLCAIADPNVDVIYISPFELSADIQKYMMRLLQLGGVADPHSRVRMLHPENAERFPEHFSLATILLYSPHCLKKIKRYVRGKEAYIVAGTVGPEDKRLAIRLQLPLLGMDPDRALLYGTRSGAKRLFTQADVNIPFGAHDIYDEDELILSLAKLTAANLHQGMWLIKLDADPSDTGLASIDMHALECVNKVRTEKRAMKNDEYYSQPNIKEGIVRAIVAELSEQFHRLISPCFPDVYPTWQHMRPVVNRIGAVIEAYPPKVLARVRANVFIEPSGGVHLTSAQEQLMQAKNKHQSVGAVYPSTTVPYAAIRGASLAVAQAMYASGIIGYASIDYVAFLDVKTVNGKAGPPHLRLWALQLLPCLTPTAMSFVLFTFLSCATLDAATGRSFLPQPAPHPSPATGQLPVTETQLAVEKILSESPRSSNVGPERAYIAHEYIFHPNMATLQYAVFFNMCRVHGVSFDLQKSIGAAFVLADSLTAGVVGLLCIGESDKEAVRLTRAALELIGDQVGVQPAPDALTGERLGNFAAVLGAIRSRHDDMVKRAKKARTST</sequence>
<feature type="region of interest" description="Disordered" evidence="1">
    <location>
        <begin position="285"/>
        <end position="305"/>
    </location>
</feature>
<gene>
    <name evidence="3" type="ORF">SDRG_01764</name>
</gene>
<evidence type="ECO:0000313" key="3">
    <source>
        <dbReference type="EMBL" id="EQC40688.1"/>
    </source>
</evidence>
<dbReference type="VEuPathDB" id="FungiDB:SDRG_01764"/>
<dbReference type="RefSeq" id="XP_008605532.1">
    <property type="nucleotide sequence ID" value="XM_008607310.1"/>
</dbReference>
<evidence type="ECO:0000259" key="2">
    <source>
        <dbReference type="Pfam" id="PF24923"/>
    </source>
</evidence>
<dbReference type="PANTHER" id="PTHR14465:SF0">
    <property type="entry name" value="IQ DOMAIN-CONTAINING PROTEIN H"/>
    <property type="match status" value="1"/>
</dbReference>
<dbReference type="OrthoDB" id="2117703at2759"/>
<dbReference type="Proteomes" id="UP000030762">
    <property type="component" value="Unassembled WGS sequence"/>
</dbReference>
<evidence type="ECO:0000313" key="4">
    <source>
        <dbReference type="Proteomes" id="UP000030762"/>
    </source>
</evidence>
<feature type="region of interest" description="Disordered" evidence="1">
    <location>
        <begin position="99"/>
        <end position="120"/>
    </location>
</feature>
<dbReference type="Pfam" id="PF00612">
    <property type="entry name" value="IQ"/>
    <property type="match status" value="1"/>
</dbReference>
<dbReference type="InterPro" id="IPR056855">
    <property type="entry name" value="ATP-grasp_IQCH"/>
</dbReference>